<dbReference type="SMART" id="SM00504">
    <property type="entry name" value="Ubox"/>
    <property type="match status" value="1"/>
</dbReference>
<feature type="repeat" description="ARM" evidence="7">
    <location>
        <begin position="434"/>
        <end position="476"/>
    </location>
</feature>
<feature type="region of interest" description="Disordered" evidence="8">
    <location>
        <begin position="1"/>
        <end position="25"/>
    </location>
</feature>
<dbReference type="SMART" id="SM00185">
    <property type="entry name" value="ARM"/>
    <property type="match status" value="4"/>
</dbReference>
<evidence type="ECO:0000256" key="3">
    <source>
        <dbReference type="ARBA" id="ARBA00012483"/>
    </source>
</evidence>
<dbReference type="PANTHER" id="PTHR23315">
    <property type="entry name" value="U BOX DOMAIN-CONTAINING"/>
    <property type="match status" value="1"/>
</dbReference>
<dbReference type="CDD" id="cd16664">
    <property type="entry name" value="RING-Ubox_PUB"/>
    <property type="match status" value="1"/>
</dbReference>
<reference evidence="10" key="3">
    <citation type="journal article" date="2017" name="Nature">
        <title>Genome sequence of the progenitor of the wheat D genome Aegilops tauschii.</title>
        <authorList>
            <person name="Luo M.C."/>
            <person name="Gu Y.Q."/>
            <person name="Puiu D."/>
            <person name="Wang H."/>
            <person name="Twardziok S.O."/>
            <person name="Deal K.R."/>
            <person name="Huo N."/>
            <person name="Zhu T."/>
            <person name="Wang L."/>
            <person name="Wang Y."/>
            <person name="McGuire P.E."/>
            <person name="Liu S."/>
            <person name="Long H."/>
            <person name="Ramasamy R.K."/>
            <person name="Rodriguez J.C."/>
            <person name="Van S.L."/>
            <person name="Yuan L."/>
            <person name="Wang Z."/>
            <person name="Xia Z."/>
            <person name="Xiao L."/>
            <person name="Anderson O.D."/>
            <person name="Ouyang S."/>
            <person name="Liang Y."/>
            <person name="Zimin A.V."/>
            <person name="Pertea G."/>
            <person name="Qi P."/>
            <person name="Bennetzen J.L."/>
            <person name="Dai X."/>
            <person name="Dawson M.W."/>
            <person name="Muller H.G."/>
            <person name="Kugler K."/>
            <person name="Rivarola-Duarte L."/>
            <person name="Spannagl M."/>
            <person name="Mayer K.F.X."/>
            <person name="Lu F.H."/>
            <person name="Bevan M.W."/>
            <person name="Leroy P."/>
            <person name="Li P."/>
            <person name="You F.M."/>
            <person name="Sun Q."/>
            <person name="Liu Z."/>
            <person name="Lyons E."/>
            <person name="Wicker T."/>
            <person name="Salzberg S.L."/>
            <person name="Devos K.M."/>
            <person name="Dvorak J."/>
        </authorList>
    </citation>
    <scope>NUCLEOTIDE SEQUENCE [LARGE SCALE GENOMIC DNA]</scope>
    <source>
        <strain evidence="10">cv. AL8/78</strain>
    </source>
</reference>
<evidence type="ECO:0000256" key="1">
    <source>
        <dbReference type="ARBA" id="ARBA00000900"/>
    </source>
</evidence>
<accession>A0A453RVT2</accession>
<dbReference type="Pfam" id="PF25368">
    <property type="entry name" value="PUB10_N"/>
    <property type="match status" value="1"/>
</dbReference>
<dbReference type="GO" id="GO:0007166">
    <property type="term" value="P:cell surface receptor signaling pathway"/>
    <property type="evidence" value="ECO:0007669"/>
    <property type="project" value="InterPro"/>
</dbReference>
<dbReference type="InterPro" id="IPR011989">
    <property type="entry name" value="ARM-like"/>
</dbReference>
<evidence type="ECO:0000256" key="7">
    <source>
        <dbReference type="PROSITE-ProRule" id="PRU00259"/>
    </source>
</evidence>
<dbReference type="InterPro" id="IPR036537">
    <property type="entry name" value="Adaptor_Cbl_N_dom_sf"/>
</dbReference>
<dbReference type="InterPro" id="IPR000225">
    <property type="entry name" value="Armadillo"/>
</dbReference>
<evidence type="ECO:0000259" key="9">
    <source>
        <dbReference type="PROSITE" id="PS51698"/>
    </source>
</evidence>
<dbReference type="Pfam" id="PF25598">
    <property type="entry name" value="ARM_PUB"/>
    <property type="match status" value="1"/>
</dbReference>
<dbReference type="Pfam" id="PF04564">
    <property type="entry name" value="U-box"/>
    <property type="match status" value="1"/>
</dbReference>
<dbReference type="Gene3D" id="1.25.10.10">
    <property type="entry name" value="Leucine-rich Repeat Variant"/>
    <property type="match status" value="1"/>
</dbReference>
<comment type="catalytic activity">
    <reaction evidence="1">
        <text>S-ubiquitinyl-[E2 ubiquitin-conjugating enzyme]-L-cysteine + [acceptor protein]-L-lysine = [E2 ubiquitin-conjugating enzyme]-L-cysteine + N(6)-ubiquitinyl-[acceptor protein]-L-lysine.</text>
        <dbReference type="EC" id="2.3.2.27"/>
    </reaction>
</comment>
<dbReference type="InterPro" id="IPR003613">
    <property type="entry name" value="Ubox_domain"/>
</dbReference>
<dbReference type="InterPro" id="IPR057623">
    <property type="entry name" value="PUB12-19-like_N"/>
</dbReference>
<dbReference type="FunFam" id="1.25.10.10:FF:000082">
    <property type="entry name" value="RING-type E3 ubiquitin transferase"/>
    <property type="match status" value="1"/>
</dbReference>
<dbReference type="InterPro" id="IPR045210">
    <property type="entry name" value="RING-Ubox_PUB"/>
</dbReference>
<evidence type="ECO:0000256" key="8">
    <source>
        <dbReference type="SAM" id="MobiDB-lite"/>
    </source>
</evidence>
<keyword evidence="4" id="KW-0808">Transferase</keyword>
<dbReference type="FunFam" id="3.30.40.10:FF:000335">
    <property type="entry name" value="RING-type E3 ubiquitin transferase"/>
    <property type="match status" value="1"/>
</dbReference>
<dbReference type="Gramene" id="AET7Gv20729200.1">
    <property type="protein sequence ID" value="AET7Gv20729200.1"/>
    <property type="gene ID" value="AET7Gv20729200"/>
</dbReference>
<proteinExistence type="predicted"/>
<dbReference type="EC" id="2.3.2.27" evidence="3"/>
<name>A0A453RVT2_AEGTS</name>
<protein>
    <recommendedName>
        <fullName evidence="3">RING-type E3 ubiquitin transferase</fullName>
        <ecNumber evidence="3">2.3.2.27</ecNumber>
    </recommendedName>
</protein>
<dbReference type="Proteomes" id="UP000015105">
    <property type="component" value="Chromosome 7D"/>
</dbReference>
<dbReference type="UniPathway" id="UPA00143"/>
<dbReference type="FunFam" id="1.20.930.20:FF:000002">
    <property type="entry name" value="RING-type E3 ubiquitin transferase"/>
    <property type="match status" value="1"/>
</dbReference>
<reference evidence="10" key="4">
    <citation type="submission" date="2019-03" db="UniProtKB">
        <authorList>
            <consortium name="EnsemblPlants"/>
        </authorList>
    </citation>
    <scope>IDENTIFICATION</scope>
</reference>
<dbReference type="EnsemblPlants" id="AET7Gv20729200.1">
    <property type="protein sequence ID" value="AET7Gv20729200.1"/>
    <property type="gene ID" value="AET7Gv20729200"/>
</dbReference>
<dbReference type="SUPFAM" id="SSF48371">
    <property type="entry name" value="ARM repeat"/>
    <property type="match status" value="1"/>
</dbReference>
<sequence>MPQPALPPSAAATADPEPSGTPAREMDDEDLVEELLATVNSARAYSEFRRTQRKECHNLLRWLQLILPLLEELRDSAPRLTDDAYRRLTLLGRALSAARRLLRSCNDGSKIFLALESEAVLGRFRAVYEKMNSALDGMPYAELDISDEVTEQVSASSIMLLESYLRTDHTITHMILLIKVELMNAQLMRCKKRTDTQDMELSMDLMVILQNNKDEERNADGAIVDRLASKLELQMLPDLRAETVAIKKLISERNGQHADSTKQIIELLHKFKAIAGIDEKNVLGGEVFVTKSLDKCPSLMIPDDFLCPITLEIMTDPVIVASGQTYERRSIQKWLDSGERTCPKTRQPLAHLSLAPNYALKNLILQWCDKHKVELQRREPEPVAEQDGHPREDIPSLVEALSSIHPDVQRKAAKKIRMLSKESPENRALIVGNGGIPALIGLLAYPDKKVQENTVTSLLNLSIDHGNKLLITKGGAIPLIIEILRNGSAEGQENSAATLFSLSMLDENKATIGTLGGIAPLVELLTNGTVRGKKDAATAIFNLILNQQNKVRATQAGIVPALMKVIDDRSLGMVDEALSIFLLLSSHPTCLGEIGTTPFVEKLVQLIKEGTPKNKECALSVLLELGSKKQTLLVHALRFGLHEHLSQIAKTGTSRAQRKANSLIQIAKKCY</sequence>
<comment type="pathway">
    <text evidence="2">Protein modification; protein ubiquitination.</text>
</comment>
<dbReference type="PROSITE" id="PS51698">
    <property type="entry name" value="U_BOX"/>
    <property type="match status" value="1"/>
</dbReference>
<evidence type="ECO:0000256" key="6">
    <source>
        <dbReference type="ARBA" id="ARBA00022786"/>
    </source>
</evidence>
<evidence type="ECO:0000256" key="4">
    <source>
        <dbReference type="ARBA" id="ARBA00022679"/>
    </source>
</evidence>
<evidence type="ECO:0000256" key="2">
    <source>
        <dbReference type="ARBA" id="ARBA00004906"/>
    </source>
</evidence>
<dbReference type="Gene3D" id="3.30.40.10">
    <property type="entry name" value="Zinc/RING finger domain, C3HC4 (zinc finger)"/>
    <property type="match status" value="1"/>
</dbReference>
<evidence type="ECO:0000313" key="11">
    <source>
        <dbReference type="Proteomes" id="UP000015105"/>
    </source>
</evidence>
<dbReference type="InterPro" id="IPR016024">
    <property type="entry name" value="ARM-type_fold"/>
</dbReference>
<dbReference type="InterPro" id="IPR013083">
    <property type="entry name" value="Znf_RING/FYVE/PHD"/>
</dbReference>
<dbReference type="InterPro" id="IPR058678">
    <property type="entry name" value="ARM_PUB"/>
</dbReference>
<reference evidence="10" key="5">
    <citation type="journal article" date="2021" name="G3 (Bethesda)">
        <title>Aegilops tauschii genome assembly Aet v5.0 features greater sequence contiguity and improved annotation.</title>
        <authorList>
            <person name="Wang L."/>
            <person name="Zhu T."/>
            <person name="Rodriguez J.C."/>
            <person name="Deal K.R."/>
            <person name="Dubcovsky J."/>
            <person name="McGuire P.E."/>
            <person name="Lux T."/>
            <person name="Spannagl M."/>
            <person name="Mayer K.F.X."/>
            <person name="Baldrich P."/>
            <person name="Meyers B.C."/>
            <person name="Huo N."/>
            <person name="Gu Y.Q."/>
            <person name="Zhou H."/>
            <person name="Devos K.M."/>
            <person name="Bennetzen J.L."/>
            <person name="Unver T."/>
            <person name="Budak H."/>
            <person name="Gulick P.J."/>
            <person name="Galiba G."/>
            <person name="Kalapos B."/>
            <person name="Nelson D.R."/>
            <person name="Li P."/>
            <person name="You F.M."/>
            <person name="Luo M.C."/>
            <person name="Dvorak J."/>
        </authorList>
    </citation>
    <scope>NUCLEOTIDE SEQUENCE [LARGE SCALE GENOMIC DNA]</scope>
    <source>
        <strain evidence="10">cv. AL8/78</strain>
    </source>
</reference>
<dbReference type="GO" id="GO:0016567">
    <property type="term" value="P:protein ubiquitination"/>
    <property type="evidence" value="ECO:0007669"/>
    <property type="project" value="UniProtKB-UniPathway"/>
</dbReference>
<dbReference type="Gene3D" id="1.20.930.20">
    <property type="entry name" value="Adaptor protein Cbl, N-terminal domain"/>
    <property type="match status" value="1"/>
</dbReference>
<dbReference type="GO" id="GO:0061630">
    <property type="term" value="F:ubiquitin protein ligase activity"/>
    <property type="evidence" value="ECO:0007669"/>
    <property type="project" value="UniProtKB-EC"/>
</dbReference>
<feature type="domain" description="U-box" evidence="9">
    <location>
        <begin position="300"/>
        <end position="374"/>
    </location>
</feature>
<dbReference type="PROSITE" id="PS50176">
    <property type="entry name" value="ARM_REPEAT"/>
    <property type="match status" value="1"/>
</dbReference>
<dbReference type="AlphaFoldDB" id="A0A453RVT2"/>
<dbReference type="SUPFAM" id="SSF57850">
    <property type="entry name" value="RING/U-box"/>
    <property type="match status" value="1"/>
</dbReference>
<organism evidence="10 11">
    <name type="scientific">Aegilops tauschii subsp. strangulata</name>
    <name type="common">Goatgrass</name>
    <dbReference type="NCBI Taxonomy" id="200361"/>
    <lineage>
        <taxon>Eukaryota</taxon>
        <taxon>Viridiplantae</taxon>
        <taxon>Streptophyta</taxon>
        <taxon>Embryophyta</taxon>
        <taxon>Tracheophyta</taxon>
        <taxon>Spermatophyta</taxon>
        <taxon>Magnoliopsida</taxon>
        <taxon>Liliopsida</taxon>
        <taxon>Poales</taxon>
        <taxon>Poaceae</taxon>
        <taxon>BOP clade</taxon>
        <taxon>Pooideae</taxon>
        <taxon>Triticodae</taxon>
        <taxon>Triticeae</taxon>
        <taxon>Triticinae</taxon>
        <taxon>Aegilops</taxon>
    </lineage>
</organism>
<dbReference type="STRING" id="200361.A0A453RVT2"/>
<evidence type="ECO:0000256" key="5">
    <source>
        <dbReference type="ARBA" id="ARBA00022737"/>
    </source>
</evidence>
<dbReference type="PANTHER" id="PTHR23315:SF359">
    <property type="entry name" value="RING-TYPE E3 UBIQUITIN TRANSFERASE"/>
    <property type="match status" value="1"/>
</dbReference>
<keyword evidence="5" id="KW-0677">Repeat</keyword>
<reference evidence="11" key="2">
    <citation type="journal article" date="2017" name="Nat. Plants">
        <title>The Aegilops tauschii genome reveals multiple impacts of transposons.</title>
        <authorList>
            <person name="Zhao G."/>
            <person name="Zou C."/>
            <person name="Li K."/>
            <person name="Wang K."/>
            <person name="Li T."/>
            <person name="Gao L."/>
            <person name="Zhang X."/>
            <person name="Wang H."/>
            <person name="Yang Z."/>
            <person name="Liu X."/>
            <person name="Jiang W."/>
            <person name="Mao L."/>
            <person name="Kong X."/>
            <person name="Jiao Y."/>
            <person name="Jia J."/>
        </authorList>
    </citation>
    <scope>NUCLEOTIDE SEQUENCE [LARGE SCALE GENOMIC DNA]</scope>
    <source>
        <strain evidence="11">cv. AL8/78</strain>
    </source>
</reference>
<keyword evidence="11" id="KW-1185">Reference proteome</keyword>
<reference evidence="11" key="1">
    <citation type="journal article" date="2014" name="Science">
        <title>Ancient hybridizations among the ancestral genomes of bread wheat.</title>
        <authorList>
            <consortium name="International Wheat Genome Sequencing Consortium,"/>
            <person name="Marcussen T."/>
            <person name="Sandve S.R."/>
            <person name="Heier L."/>
            <person name="Spannagl M."/>
            <person name="Pfeifer M."/>
            <person name="Jakobsen K.S."/>
            <person name="Wulff B.B."/>
            <person name="Steuernagel B."/>
            <person name="Mayer K.F."/>
            <person name="Olsen O.A."/>
        </authorList>
    </citation>
    <scope>NUCLEOTIDE SEQUENCE [LARGE SCALE GENOMIC DNA]</scope>
    <source>
        <strain evidence="11">cv. AL8/78</strain>
    </source>
</reference>
<evidence type="ECO:0000313" key="10">
    <source>
        <dbReference type="EnsemblPlants" id="AET7Gv20729200.1"/>
    </source>
</evidence>
<keyword evidence="6" id="KW-0833">Ubl conjugation pathway</keyword>